<evidence type="ECO:0000256" key="1">
    <source>
        <dbReference type="SAM" id="SignalP"/>
    </source>
</evidence>
<name>A0A9Q0GQU7_9MAGN</name>
<feature type="signal peptide" evidence="1">
    <location>
        <begin position="1"/>
        <end position="21"/>
    </location>
</feature>
<keyword evidence="3" id="KW-1185">Reference proteome</keyword>
<dbReference type="OrthoDB" id="817978at2759"/>
<evidence type="ECO:0000313" key="3">
    <source>
        <dbReference type="Proteomes" id="UP001141806"/>
    </source>
</evidence>
<dbReference type="InterPro" id="IPR010417">
    <property type="entry name" value="Embryo-specific_ATS3"/>
</dbReference>
<dbReference type="EMBL" id="JAMYWD010000012">
    <property type="protein sequence ID" value="KAJ4950978.1"/>
    <property type="molecule type" value="Genomic_DNA"/>
</dbReference>
<dbReference type="Pfam" id="PF06232">
    <property type="entry name" value="ATS3"/>
    <property type="match status" value="1"/>
</dbReference>
<feature type="chain" id="PRO_5040512174" description="Embryo-specific 3" evidence="1">
    <location>
        <begin position="22"/>
        <end position="178"/>
    </location>
</feature>
<proteinExistence type="predicted"/>
<reference evidence="2" key="1">
    <citation type="journal article" date="2023" name="Plant J.">
        <title>The genome of the king protea, Protea cynaroides.</title>
        <authorList>
            <person name="Chang J."/>
            <person name="Duong T.A."/>
            <person name="Schoeman C."/>
            <person name="Ma X."/>
            <person name="Roodt D."/>
            <person name="Barker N."/>
            <person name="Li Z."/>
            <person name="Van de Peer Y."/>
            <person name="Mizrachi E."/>
        </authorList>
    </citation>
    <scope>NUCLEOTIDE SEQUENCE</scope>
    <source>
        <tissue evidence="2">Young leaves</tissue>
    </source>
</reference>
<comment type="caution">
    <text evidence="2">The sequence shown here is derived from an EMBL/GenBank/DDBJ whole genome shotgun (WGS) entry which is preliminary data.</text>
</comment>
<dbReference type="PANTHER" id="PTHR31718:SF31">
    <property type="entry name" value="OS01G0172800 PROTEIN"/>
    <property type="match status" value="1"/>
</dbReference>
<evidence type="ECO:0008006" key="4">
    <source>
        <dbReference type="Google" id="ProtNLM"/>
    </source>
</evidence>
<evidence type="ECO:0000313" key="2">
    <source>
        <dbReference type="EMBL" id="KAJ4950978.1"/>
    </source>
</evidence>
<organism evidence="2 3">
    <name type="scientific">Protea cynaroides</name>
    <dbReference type="NCBI Taxonomy" id="273540"/>
    <lineage>
        <taxon>Eukaryota</taxon>
        <taxon>Viridiplantae</taxon>
        <taxon>Streptophyta</taxon>
        <taxon>Embryophyta</taxon>
        <taxon>Tracheophyta</taxon>
        <taxon>Spermatophyta</taxon>
        <taxon>Magnoliopsida</taxon>
        <taxon>Proteales</taxon>
        <taxon>Proteaceae</taxon>
        <taxon>Protea</taxon>
    </lineage>
</organism>
<dbReference type="Proteomes" id="UP001141806">
    <property type="component" value="Unassembled WGS sequence"/>
</dbReference>
<protein>
    <recommendedName>
        <fullName evidence="4">Embryo-specific 3</fullName>
    </recommendedName>
</protein>
<dbReference type="AlphaFoldDB" id="A0A9Q0GQU7"/>
<sequence length="178" mass="19910">MKMVNPASLLFVLFFFAVSKAESIIAPQPQELRSFKILNKQTQNQTAIKSSCSYTVTIKTSCSSVKFTRDSISLSFGDAYGNQVYAPRLDDPSSRTFEKCSTDTFQIRGPCTYPICYLYVYRSGYDGWKPETVSVYGPYSKVSFYYNTFIPNGIWYGFNLCKSNLNTDSSSTSGAAVS</sequence>
<dbReference type="CDD" id="cd00113">
    <property type="entry name" value="PLAT"/>
    <property type="match status" value="1"/>
</dbReference>
<keyword evidence="1" id="KW-0732">Signal</keyword>
<dbReference type="Gene3D" id="2.60.60.20">
    <property type="entry name" value="PLAT/LH2 domain"/>
    <property type="match status" value="1"/>
</dbReference>
<dbReference type="InterPro" id="IPR036392">
    <property type="entry name" value="PLAT/LH2_dom_sf"/>
</dbReference>
<gene>
    <name evidence="2" type="ORF">NE237_027810</name>
</gene>
<accession>A0A9Q0GQU7</accession>
<dbReference type="SUPFAM" id="SSF49723">
    <property type="entry name" value="Lipase/lipooxygenase domain (PLAT/LH2 domain)"/>
    <property type="match status" value="1"/>
</dbReference>
<dbReference type="PANTHER" id="PTHR31718">
    <property type="entry name" value="PLAT DOMAIN-CONTAINING PROTEIN"/>
    <property type="match status" value="1"/>
</dbReference>